<dbReference type="OrthoDB" id="548295at2759"/>
<organism evidence="2 3">
    <name type="scientific">Sitophilus oryzae</name>
    <name type="common">Rice weevil</name>
    <name type="synonym">Curculio oryzae</name>
    <dbReference type="NCBI Taxonomy" id="7048"/>
    <lineage>
        <taxon>Eukaryota</taxon>
        <taxon>Metazoa</taxon>
        <taxon>Ecdysozoa</taxon>
        <taxon>Arthropoda</taxon>
        <taxon>Hexapoda</taxon>
        <taxon>Insecta</taxon>
        <taxon>Pterygota</taxon>
        <taxon>Neoptera</taxon>
        <taxon>Endopterygota</taxon>
        <taxon>Coleoptera</taxon>
        <taxon>Polyphaga</taxon>
        <taxon>Cucujiformia</taxon>
        <taxon>Curculionidae</taxon>
        <taxon>Dryophthorinae</taxon>
        <taxon>Sitophilus</taxon>
    </lineage>
</organism>
<evidence type="ECO:0000313" key="2">
    <source>
        <dbReference type="Proteomes" id="UP000504635"/>
    </source>
</evidence>
<dbReference type="PANTHER" id="PTHR16161">
    <property type="entry name" value="TRANSCRIPTIONAL PROTEIN SWT1"/>
    <property type="match status" value="1"/>
</dbReference>
<evidence type="ECO:0000259" key="1">
    <source>
        <dbReference type="SMART" id="SM00670"/>
    </source>
</evidence>
<accession>A0A6J2YQ63</accession>
<dbReference type="GO" id="GO:0005634">
    <property type="term" value="C:nucleus"/>
    <property type="evidence" value="ECO:0007669"/>
    <property type="project" value="TreeGrafter"/>
</dbReference>
<evidence type="ECO:0000313" key="3">
    <source>
        <dbReference type="RefSeq" id="XP_030766188.1"/>
    </source>
</evidence>
<dbReference type="RefSeq" id="XP_030766188.1">
    <property type="nucleotide sequence ID" value="XM_030910328.1"/>
</dbReference>
<dbReference type="GeneID" id="115890166"/>
<name>A0A6J2YQ63_SITOR</name>
<dbReference type="InterPro" id="IPR052626">
    <property type="entry name" value="SWT1_Regulator"/>
</dbReference>
<keyword evidence="2" id="KW-1185">Reference proteome</keyword>
<dbReference type="Proteomes" id="UP000504635">
    <property type="component" value="Unplaced"/>
</dbReference>
<dbReference type="KEGG" id="soy:115890166"/>
<dbReference type="SMART" id="SM00670">
    <property type="entry name" value="PINc"/>
    <property type="match status" value="1"/>
</dbReference>
<dbReference type="RefSeq" id="XP_030766189.1">
    <property type="nucleotide sequence ID" value="XM_030910329.1"/>
</dbReference>
<protein>
    <submittedName>
        <fullName evidence="3 4">Transcriptional protein SWT1</fullName>
    </submittedName>
</protein>
<dbReference type="Gene3D" id="3.40.50.1010">
    <property type="entry name" value="5'-nuclease"/>
    <property type="match status" value="1"/>
</dbReference>
<dbReference type="AlphaFoldDB" id="A0A6J2YQ63"/>
<dbReference type="CTD" id="54823"/>
<dbReference type="InterPro" id="IPR029060">
    <property type="entry name" value="PIN-like_dom_sf"/>
</dbReference>
<dbReference type="PANTHER" id="PTHR16161:SF0">
    <property type="entry name" value="TRANSCRIPTIONAL PROTEIN SWT1"/>
    <property type="match status" value="1"/>
</dbReference>
<reference evidence="3 4" key="1">
    <citation type="submission" date="2025-04" db="UniProtKB">
        <authorList>
            <consortium name="RefSeq"/>
        </authorList>
    </citation>
    <scope>IDENTIFICATION</scope>
    <source>
        <tissue evidence="3 4">Gonads</tissue>
    </source>
</reference>
<dbReference type="InterPro" id="IPR002716">
    <property type="entry name" value="PIN_dom"/>
</dbReference>
<dbReference type="CDD" id="cd18727">
    <property type="entry name" value="PIN_Swt1-like"/>
    <property type="match status" value="1"/>
</dbReference>
<feature type="domain" description="PIN" evidence="1">
    <location>
        <begin position="60"/>
        <end position="181"/>
    </location>
</feature>
<gene>
    <name evidence="3 4" type="primary">LOC115890166</name>
</gene>
<sequence length="334" mass="38575">MEINAKKDLDVTVNDSLLVNFDDTIVNKREQTCNTIAEDSMEWDSATEESPEKTKKENAICIVTDTNVFMHFLHKIKDIVNFKVTGSQNVKVFIPWMVITELDYIKDTSREGKNAALNAAKYINRLLEEKNPKVLGQPVEEAVKQEDYGLSPDDKILSSCVQASKKYESVILLTNDVNLRNKALLSELETSSPREILQKLLFKLKKNVKSLKISQKMASLCSTIICERCKETYGNVWDKMDMLQGAPWNFRECLRRIIRYWKSVFRDLMLKQCLPTVEALYRLLDRNKDHISDDSDTFNEFMKLVLAMLVFLKDMEYKTLVQSTINEVTEIADN</sequence>
<evidence type="ECO:0000313" key="4">
    <source>
        <dbReference type="RefSeq" id="XP_030766189.1"/>
    </source>
</evidence>
<dbReference type="SUPFAM" id="SSF88723">
    <property type="entry name" value="PIN domain-like"/>
    <property type="match status" value="1"/>
</dbReference>
<dbReference type="Pfam" id="PF13638">
    <property type="entry name" value="PIN_4"/>
    <property type="match status" value="1"/>
</dbReference>
<proteinExistence type="predicted"/>